<dbReference type="GO" id="GO:0019867">
    <property type="term" value="C:outer membrane"/>
    <property type="evidence" value="ECO:0007669"/>
    <property type="project" value="InterPro"/>
</dbReference>
<dbReference type="InterPro" id="IPR005546">
    <property type="entry name" value="Autotransporte_beta"/>
</dbReference>
<evidence type="ECO:0000313" key="7">
    <source>
        <dbReference type="Proteomes" id="UP001605989"/>
    </source>
</evidence>
<dbReference type="Proteomes" id="UP000591071">
    <property type="component" value="Unassembled WGS sequence"/>
</dbReference>
<name>A0A848BVF1_9FIRM</name>
<dbReference type="Proteomes" id="UP001605989">
    <property type="component" value="Unassembled WGS sequence"/>
</dbReference>
<evidence type="ECO:0000313" key="6">
    <source>
        <dbReference type="Proteomes" id="UP000591071"/>
    </source>
</evidence>
<feature type="chain" id="PRO_5032311288" evidence="2">
    <location>
        <begin position="37"/>
        <end position="1373"/>
    </location>
</feature>
<dbReference type="SMART" id="SM00869">
    <property type="entry name" value="Autotransporter"/>
    <property type="match status" value="1"/>
</dbReference>
<dbReference type="OrthoDB" id="1625740at2"/>
<evidence type="ECO:0000256" key="2">
    <source>
        <dbReference type="SAM" id="SignalP"/>
    </source>
</evidence>
<sequence length="1373" mass="145898">METNGYYKGEKKNTCQKGSILALLVCLSLSGSVSLAADPSAQTAEHHYEWVNKWSGDAKEGDPITVHYLQGWDQDKVTVGTDETSQVTIADYGGSNGGEATVKGKNISFTGNFITGGKITAGNGATDRLTFRSIQAARMVGEKEAGSIALDARDISAASVSATEGGTIHLGNQHMRSGLDLKDLNVSNSSTVEIGNAKAGNLSIGRFSVGGAMWSDDDDERILNHVTLSGNDIDIEQFGGVSAADIGLNARGSVTSHSQWMVTGDGYHTTEEPYTALTVKAGGDVSVGGDYTSIEAHNHAKIDVTAGGKMTASGDFLAVGDGHIHVKAANITTGGILHATGEKADITLTAEDAEGSKGDIQAQELQLDSQGTASLTGKTITLAPDGKHYGAYRSLQVQDCHLTMDADEINLPSGIGFNGSARLDLKAAHQLTIGNVLHENAYDTSAIRLTFGSYGETRTGQLYGGSSQAEVTVNGSTAVVGSSNEDEMVWFNGKNLEYNASKTPFLTDSSSDMYKAVALDFTDSQFWSGNPDTTETTTVNGHILTNSSNAFVLNGSKAVTLNGLKGDFEHNQNAFSLIDRGNSSIQIGDADTAQTTVNGEILTGVNTILYVGGKNILLDNDGHTALYANANSKSVEIGRTTPEGSTSDSVAIKGRLLVNGVSRMDVVGKNVTLSDGAAPDSGTLGTTVKTNEDGTSTGPDSNTHDALVIQSAADNALVIGQADSNVNIDGRLVGLNGGYSVDGDIIHIYEGTNKNQNLILTTGGAVNLGHDGTSLLQIDGGIWALGDSTNAVNLQGRNIIIDPASGMRAVQANAMPVTIGDSATENAVVNGEIWSVSNKAPITLDANHYALSANGSTYAAHSSGGGSITIGHDGSTGGIDGDLTADAGSSLGAYLKGSGSRLDGKVLDENLDYGISSDVGITLHLNDGAVWNLDGDSKVTSLQADKGIIHLNQNTTDQSLYTGNFAGDGTAVLMGHQGDSRVNDRLYVKGNHTGTTQLQLHAVNGVWTDGAIGSVLASVGDEQGRFYVPDTEDRLFFHRTLLDTHETSRGDDVTDGYNTDWYIKGFQKLPTDDNGNYTHTVRGIMGADGINYHIWRTEQDTLFRRLGDLRKGEPGQEGIWARVKGTSIRRNGQFPFEDRYKTYEVGYDQLAGHSDTQDHYQGIGFGYTEGKASYFGGRSDTNSYALGWYDTHIRKDGTYLDLALRLHRLTNKLIAHDGISGHGDNTGLSFGAEYGYKKQLGHGWFVEPQVQGTLGWLSGALWTMEDGVTVDEQDIRSAVGRVGFKAGYEGRRSQVFLKANWYHEFGGSGQVHLSDEEGDLFLNRDYGDTWFEYGMGMSAQIGSATQFYADAERSSGSRFRKDWSWDVGIRWNF</sequence>
<reference evidence="5 6" key="1">
    <citation type="submission" date="2020-04" db="EMBL/GenBank/DDBJ databases">
        <authorList>
            <person name="Hitch T.C.A."/>
            <person name="Wylensek D."/>
            <person name="Clavel T."/>
        </authorList>
    </citation>
    <scope>NUCLEOTIDE SEQUENCE [LARGE SCALE GENOMIC DNA]</scope>
    <source>
        <strain evidence="5 6">Oil-RF-744-FAT-WT-6-1</strain>
    </source>
</reference>
<dbReference type="InterPro" id="IPR012332">
    <property type="entry name" value="Autotransporter_pectin_lyase_C"/>
</dbReference>
<feature type="compositionally biased region" description="Polar residues" evidence="1">
    <location>
        <begin position="683"/>
        <end position="701"/>
    </location>
</feature>
<proteinExistence type="predicted"/>
<feature type="region of interest" description="Disordered" evidence="1">
    <location>
        <begin position="678"/>
        <end position="703"/>
    </location>
</feature>
<accession>A0A848BVF1</accession>
<dbReference type="InterPro" id="IPR036709">
    <property type="entry name" value="Autotransporte_beta_dom_sf"/>
</dbReference>
<dbReference type="NCBIfam" id="TIGR01414">
    <property type="entry name" value="autotrans_barl"/>
    <property type="match status" value="1"/>
</dbReference>
<protein>
    <submittedName>
        <fullName evidence="5">Autotransporter outer membrane beta-barrel domain-containing protein</fullName>
    </submittedName>
</protein>
<dbReference type="SUPFAM" id="SSF103515">
    <property type="entry name" value="Autotransporter"/>
    <property type="match status" value="1"/>
</dbReference>
<dbReference type="Gene3D" id="2.40.128.130">
    <property type="entry name" value="Autotransporter beta-domain"/>
    <property type="match status" value="1"/>
</dbReference>
<dbReference type="InterPro" id="IPR003991">
    <property type="entry name" value="Pertactin_virulence_factor"/>
</dbReference>
<dbReference type="InterPro" id="IPR006315">
    <property type="entry name" value="OM_autotransptr_brl_dom"/>
</dbReference>
<reference evidence="4 7" key="2">
    <citation type="submission" date="2024-10" db="EMBL/GenBank/DDBJ databases">
        <authorList>
            <person name="Sang B.-I."/>
            <person name="Prabhaharan D."/>
        </authorList>
    </citation>
    <scope>NUCLEOTIDE SEQUENCE [LARGE SCALE GENOMIC DNA]</scope>
    <source>
        <strain evidence="4 7">MH</strain>
    </source>
</reference>
<evidence type="ECO:0000259" key="3">
    <source>
        <dbReference type="PROSITE" id="PS51208"/>
    </source>
</evidence>
<dbReference type="PROSITE" id="PS51208">
    <property type="entry name" value="AUTOTRANSPORTER"/>
    <property type="match status" value="1"/>
</dbReference>
<dbReference type="RefSeq" id="WP_113855117.1">
    <property type="nucleotide sequence ID" value="NZ_CP011940.1"/>
</dbReference>
<evidence type="ECO:0000256" key="1">
    <source>
        <dbReference type="SAM" id="MobiDB-lite"/>
    </source>
</evidence>
<dbReference type="EMBL" id="JBIEKR010000009">
    <property type="protein sequence ID" value="MFG6273644.1"/>
    <property type="molecule type" value="Genomic_DNA"/>
</dbReference>
<keyword evidence="2" id="KW-0732">Signal</keyword>
<keyword evidence="7" id="KW-1185">Reference proteome</keyword>
<dbReference type="Gene3D" id="2.160.20.20">
    <property type="match status" value="1"/>
</dbReference>
<comment type="caution">
    <text evidence="5">The sequence shown here is derived from an EMBL/GenBank/DDBJ whole genome shotgun (WGS) entry which is preliminary data.</text>
</comment>
<gene>
    <name evidence="4" type="ORF">ACGTZG_10615</name>
    <name evidence="5" type="ORF">HF872_11465</name>
</gene>
<evidence type="ECO:0000313" key="5">
    <source>
        <dbReference type="EMBL" id="NME29225.1"/>
    </source>
</evidence>
<dbReference type="Pfam" id="PF03797">
    <property type="entry name" value="Autotransporter"/>
    <property type="match status" value="1"/>
</dbReference>
<feature type="domain" description="Autotransporter" evidence="3">
    <location>
        <begin position="1112"/>
        <end position="1373"/>
    </location>
</feature>
<organism evidence="5 6">
    <name type="scientific">Megasphaera hexanoica</name>
    <dbReference type="NCBI Taxonomy" id="1675036"/>
    <lineage>
        <taxon>Bacteria</taxon>
        <taxon>Bacillati</taxon>
        <taxon>Bacillota</taxon>
        <taxon>Negativicutes</taxon>
        <taxon>Veillonellales</taxon>
        <taxon>Veillonellaceae</taxon>
        <taxon>Megasphaera</taxon>
    </lineage>
</organism>
<feature type="signal peptide" evidence="2">
    <location>
        <begin position="1"/>
        <end position="36"/>
    </location>
</feature>
<dbReference type="EMBL" id="JABAFG010000025">
    <property type="protein sequence ID" value="NME29225.1"/>
    <property type="molecule type" value="Genomic_DNA"/>
</dbReference>
<dbReference type="PRINTS" id="PR01484">
    <property type="entry name" value="PRTACTNFAMLY"/>
</dbReference>
<dbReference type="KEGG" id="mhw:ACT01_01635"/>
<evidence type="ECO:0000313" key="4">
    <source>
        <dbReference type="EMBL" id="MFG6273644.1"/>
    </source>
</evidence>